<dbReference type="EMBL" id="JBICRM010000051">
    <property type="protein sequence ID" value="MFG1710519.1"/>
    <property type="molecule type" value="Genomic_DNA"/>
</dbReference>
<protein>
    <submittedName>
        <fullName evidence="1">Uncharacterized protein</fullName>
    </submittedName>
</protein>
<organism evidence="1 2">
    <name type="scientific">Nonomuraea marmarensis</name>
    <dbReference type="NCBI Taxonomy" id="3351344"/>
    <lineage>
        <taxon>Bacteria</taxon>
        <taxon>Bacillati</taxon>
        <taxon>Actinomycetota</taxon>
        <taxon>Actinomycetes</taxon>
        <taxon>Streptosporangiales</taxon>
        <taxon>Streptosporangiaceae</taxon>
        <taxon>Nonomuraea</taxon>
    </lineage>
</organism>
<dbReference type="RefSeq" id="WP_393176374.1">
    <property type="nucleotide sequence ID" value="NZ_JBICRM010000051.1"/>
</dbReference>
<keyword evidence="2" id="KW-1185">Reference proteome</keyword>
<evidence type="ECO:0000313" key="1">
    <source>
        <dbReference type="EMBL" id="MFG1710519.1"/>
    </source>
</evidence>
<sequence length="49" mass="5398">MLTAVPTWNEYVLTRVSISDRPLFITADRAGAADLQRGAEVQRVDILPA</sequence>
<accession>A0ABW7ATY0</accession>
<comment type="caution">
    <text evidence="1">The sequence shown here is derived from an EMBL/GenBank/DDBJ whole genome shotgun (WGS) entry which is preliminary data.</text>
</comment>
<dbReference type="Proteomes" id="UP001603978">
    <property type="component" value="Unassembled WGS sequence"/>
</dbReference>
<gene>
    <name evidence="1" type="ORF">ACFLIM_45870</name>
</gene>
<evidence type="ECO:0000313" key="2">
    <source>
        <dbReference type="Proteomes" id="UP001603978"/>
    </source>
</evidence>
<proteinExistence type="predicted"/>
<name>A0ABW7ATY0_9ACTN</name>
<reference evidence="1 2" key="1">
    <citation type="submission" date="2024-10" db="EMBL/GenBank/DDBJ databases">
        <authorList>
            <person name="Topkara A.R."/>
            <person name="Saygin H."/>
        </authorList>
    </citation>
    <scope>NUCLEOTIDE SEQUENCE [LARGE SCALE GENOMIC DNA]</scope>
    <source>
        <strain evidence="1 2">M3C6</strain>
    </source>
</reference>